<reference evidence="1" key="1">
    <citation type="journal article" date="2021" name="Sci. Rep.">
        <title>Diploid genomic architecture of Nitzschia inconspicua, an elite biomass production diatom.</title>
        <authorList>
            <person name="Oliver A."/>
            <person name="Podell S."/>
            <person name="Pinowska A."/>
            <person name="Traller J.C."/>
            <person name="Smith S.R."/>
            <person name="McClure R."/>
            <person name="Beliaev A."/>
            <person name="Bohutskyi P."/>
            <person name="Hill E.A."/>
            <person name="Rabines A."/>
            <person name="Zheng H."/>
            <person name="Allen L.Z."/>
            <person name="Kuo A."/>
            <person name="Grigoriev I.V."/>
            <person name="Allen A.E."/>
            <person name="Hazlebeck D."/>
            <person name="Allen E.E."/>
        </authorList>
    </citation>
    <scope>NUCLEOTIDE SEQUENCE</scope>
    <source>
        <strain evidence="1">Hildebrandi</strain>
    </source>
</reference>
<proteinExistence type="predicted"/>
<dbReference type="EMBL" id="JAGRRH010000017">
    <property type="protein sequence ID" value="KAG7352268.1"/>
    <property type="molecule type" value="Genomic_DNA"/>
</dbReference>
<sequence length="288" mass="31698">MCFALTGWSVVVVQYGHSSGNKLRHVSTDPFGCRYSSSSSSNTRCKMVRNIDLVEALIFYGAESILENDGDATSVGVPSLLPGVESLIEECRRDDTAVLAIVETEQQFQVLSKIRKNNEMIHVRQQSAPAPNPRDLYESIRVVEIQPKGFGGSSGFGTKAPDPERTPLPKHCVVLCSTEDQCRAARYMGMRVLCMTDNSLADAVIDDGDWSSICMDDIATPGSFWLNPPHPRDDEGNAVDPIVVMERYERDVESVSTTNNREKDAIEGTDETVDDDYLAAILADMDPL</sequence>
<dbReference type="AlphaFoldDB" id="A0A9K3KYI9"/>
<comment type="caution">
    <text evidence="1">The sequence shown here is derived from an EMBL/GenBank/DDBJ whole genome shotgun (WGS) entry which is preliminary data.</text>
</comment>
<name>A0A9K3KYI9_9STRA</name>
<gene>
    <name evidence="1" type="ORF">IV203_008316</name>
</gene>
<reference evidence="1" key="2">
    <citation type="submission" date="2021-04" db="EMBL/GenBank/DDBJ databases">
        <authorList>
            <person name="Podell S."/>
        </authorList>
    </citation>
    <scope>NUCLEOTIDE SEQUENCE</scope>
    <source>
        <strain evidence="1">Hildebrandi</strain>
    </source>
</reference>
<dbReference type="Proteomes" id="UP000693970">
    <property type="component" value="Unassembled WGS sequence"/>
</dbReference>
<accession>A0A9K3KYI9</accession>
<organism evidence="1 2">
    <name type="scientific">Nitzschia inconspicua</name>
    <dbReference type="NCBI Taxonomy" id="303405"/>
    <lineage>
        <taxon>Eukaryota</taxon>
        <taxon>Sar</taxon>
        <taxon>Stramenopiles</taxon>
        <taxon>Ochrophyta</taxon>
        <taxon>Bacillariophyta</taxon>
        <taxon>Bacillariophyceae</taxon>
        <taxon>Bacillariophycidae</taxon>
        <taxon>Bacillariales</taxon>
        <taxon>Bacillariaceae</taxon>
        <taxon>Nitzschia</taxon>
    </lineage>
</organism>
<protein>
    <submittedName>
        <fullName evidence="1">Uncharacterized protein</fullName>
    </submittedName>
</protein>
<keyword evidence="2" id="KW-1185">Reference proteome</keyword>
<dbReference type="OrthoDB" id="43292at2759"/>
<evidence type="ECO:0000313" key="2">
    <source>
        <dbReference type="Proteomes" id="UP000693970"/>
    </source>
</evidence>
<evidence type="ECO:0000313" key="1">
    <source>
        <dbReference type="EMBL" id="KAG7352268.1"/>
    </source>
</evidence>